<evidence type="ECO:0000256" key="2">
    <source>
        <dbReference type="ARBA" id="ARBA00022980"/>
    </source>
</evidence>
<dbReference type="EMBL" id="ML976105">
    <property type="protein sequence ID" value="KAF1938443.1"/>
    <property type="molecule type" value="Genomic_DNA"/>
</dbReference>
<dbReference type="OrthoDB" id="1227494at2759"/>
<dbReference type="InterPro" id="IPR038716">
    <property type="entry name" value="P1/P2_N_sf"/>
</dbReference>
<dbReference type="Proteomes" id="UP000800038">
    <property type="component" value="Unassembled WGS sequence"/>
</dbReference>
<evidence type="ECO:0000256" key="3">
    <source>
        <dbReference type="ARBA" id="ARBA00023274"/>
    </source>
</evidence>
<dbReference type="CDD" id="cd05833">
    <property type="entry name" value="Ribosomal_P2"/>
    <property type="match status" value="1"/>
</dbReference>
<keyword evidence="2" id="KW-0689">Ribosomal protein</keyword>
<dbReference type="PANTHER" id="PTHR21141">
    <property type="entry name" value="60S ACIDIC RIBOSOMAL PROTEIN FAMILY MEMBER"/>
    <property type="match status" value="1"/>
</dbReference>
<accession>A0A6A5SEG7</accession>
<protein>
    <recommendedName>
        <fullName evidence="6">60S acidic ribosomal protein P2</fullName>
    </recommendedName>
</protein>
<dbReference type="FunFam" id="1.10.10.1410:FF:000002">
    <property type="entry name" value="60S acidic ribosomal protein P2"/>
    <property type="match status" value="1"/>
</dbReference>
<comment type="similarity">
    <text evidence="1">Belongs to the eukaryotic ribosomal protein P1/P2 family.</text>
</comment>
<evidence type="ECO:0000313" key="4">
    <source>
        <dbReference type="EMBL" id="KAF1938443.1"/>
    </source>
</evidence>
<dbReference type="GO" id="GO:0022625">
    <property type="term" value="C:cytosolic large ribosomal subunit"/>
    <property type="evidence" value="ECO:0007669"/>
    <property type="project" value="InterPro"/>
</dbReference>
<dbReference type="GO" id="GO:0003735">
    <property type="term" value="F:structural constituent of ribosome"/>
    <property type="evidence" value="ECO:0007669"/>
    <property type="project" value="InterPro"/>
</dbReference>
<proteinExistence type="inferred from homology"/>
<evidence type="ECO:0008006" key="6">
    <source>
        <dbReference type="Google" id="ProtNLM"/>
    </source>
</evidence>
<dbReference type="InterPro" id="IPR044076">
    <property type="entry name" value="Ribosomal_P2"/>
</dbReference>
<keyword evidence="3" id="KW-0687">Ribonucleoprotein</keyword>
<organism evidence="4 5">
    <name type="scientific">Clathrospora elynae</name>
    <dbReference type="NCBI Taxonomy" id="706981"/>
    <lineage>
        <taxon>Eukaryota</taxon>
        <taxon>Fungi</taxon>
        <taxon>Dikarya</taxon>
        <taxon>Ascomycota</taxon>
        <taxon>Pezizomycotina</taxon>
        <taxon>Dothideomycetes</taxon>
        <taxon>Pleosporomycetidae</taxon>
        <taxon>Pleosporales</taxon>
        <taxon>Diademaceae</taxon>
        <taxon>Clathrospora</taxon>
    </lineage>
</organism>
<evidence type="ECO:0000313" key="5">
    <source>
        <dbReference type="Proteomes" id="UP000800038"/>
    </source>
</evidence>
<gene>
    <name evidence="4" type="ORF">EJ02DRAFT_354585</name>
</gene>
<reference evidence="4" key="1">
    <citation type="journal article" date="2020" name="Stud. Mycol.">
        <title>101 Dothideomycetes genomes: a test case for predicting lifestyles and emergence of pathogens.</title>
        <authorList>
            <person name="Haridas S."/>
            <person name="Albert R."/>
            <person name="Binder M."/>
            <person name="Bloem J."/>
            <person name="Labutti K."/>
            <person name="Salamov A."/>
            <person name="Andreopoulos B."/>
            <person name="Baker S."/>
            <person name="Barry K."/>
            <person name="Bills G."/>
            <person name="Bluhm B."/>
            <person name="Cannon C."/>
            <person name="Castanera R."/>
            <person name="Culley D."/>
            <person name="Daum C."/>
            <person name="Ezra D."/>
            <person name="Gonzalez J."/>
            <person name="Henrissat B."/>
            <person name="Kuo A."/>
            <person name="Liang C."/>
            <person name="Lipzen A."/>
            <person name="Lutzoni F."/>
            <person name="Magnuson J."/>
            <person name="Mondo S."/>
            <person name="Nolan M."/>
            <person name="Ohm R."/>
            <person name="Pangilinan J."/>
            <person name="Park H.-J."/>
            <person name="Ramirez L."/>
            <person name="Alfaro M."/>
            <person name="Sun H."/>
            <person name="Tritt A."/>
            <person name="Yoshinaga Y."/>
            <person name="Zwiers L.-H."/>
            <person name="Turgeon B."/>
            <person name="Goodwin S."/>
            <person name="Spatafora J."/>
            <person name="Crous P."/>
            <person name="Grigoriev I."/>
        </authorList>
    </citation>
    <scope>NUCLEOTIDE SEQUENCE</scope>
    <source>
        <strain evidence="4">CBS 161.51</strain>
    </source>
</reference>
<dbReference type="AlphaFoldDB" id="A0A6A5SEG7"/>
<name>A0A6A5SEG7_9PLEO</name>
<sequence length="61" mass="6853">MYTTAYMLLALGENKEPSAKDVKNVLASVGIEADPDRLNTLVTEFKGKDMDEVRRVETHQI</sequence>
<dbReference type="Gene3D" id="1.10.10.1410">
    <property type="match status" value="1"/>
</dbReference>
<keyword evidence="5" id="KW-1185">Reference proteome</keyword>
<dbReference type="GO" id="GO:0002182">
    <property type="term" value="P:cytoplasmic translational elongation"/>
    <property type="evidence" value="ECO:0007669"/>
    <property type="project" value="InterPro"/>
</dbReference>
<evidence type="ECO:0000256" key="1">
    <source>
        <dbReference type="ARBA" id="ARBA00005436"/>
    </source>
</evidence>
<dbReference type="PANTHER" id="PTHR21141:SF5">
    <property type="entry name" value="LARGE RIBOSOMAL SUBUNIT PROTEIN P2"/>
    <property type="match status" value="1"/>
</dbReference>